<evidence type="ECO:0000256" key="1">
    <source>
        <dbReference type="ARBA" id="ARBA00007957"/>
    </source>
</evidence>
<keyword evidence="5" id="KW-0238">DNA-binding</keyword>
<dbReference type="PANTHER" id="PTHR33202">
    <property type="entry name" value="ZINC UPTAKE REGULATION PROTEIN"/>
    <property type="match status" value="1"/>
</dbReference>
<evidence type="ECO:0000256" key="2">
    <source>
        <dbReference type="ARBA" id="ARBA00022491"/>
    </source>
</evidence>
<dbReference type="InterPro" id="IPR036390">
    <property type="entry name" value="WH_DNA-bd_sf"/>
</dbReference>
<evidence type="ECO:0000256" key="5">
    <source>
        <dbReference type="ARBA" id="ARBA00023125"/>
    </source>
</evidence>
<dbReference type="PANTHER" id="PTHR33202:SF7">
    <property type="entry name" value="FERRIC UPTAKE REGULATION PROTEIN"/>
    <property type="match status" value="1"/>
</dbReference>
<name>A0A381U4N2_9ZZZZ</name>
<dbReference type="Gene3D" id="1.10.10.10">
    <property type="entry name" value="Winged helix-like DNA-binding domain superfamily/Winged helix DNA-binding domain"/>
    <property type="match status" value="1"/>
</dbReference>
<evidence type="ECO:0000313" key="7">
    <source>
        <dbReference type="EMBL" id="SVA22267.1"/>
    </source>
</evidence>
<keyword evidence="3" id="KW-0862">Zinc</keyword>
<dbReference type="GO" id="GO:0003700">
    <property type="term" value="F:DNA-binding transcription factor activity"/>
    <property type="evidence" value="ECO:0007669"/>
    <property type="project" value="InterPro"/>
</dbReference>
<reference evidence="7" key="1">
    <citation type="submission" date="2018-05" db="EMBL/GenBank/DDBJ databases">
        <authorList>
            <person name="Lanie J.A."/>
            <person name="Ng W.-L."/>
            <person name="Kazmierczak K.M."/>
            <person name="Andrzejewski T.M."/>
            <person name="Davidsen T.M."/>
            <person name="Wayne K.J."/>
            <person name="Tettelin H."/>
            <person name="Glass J.I."/>
            <person name="Rusch D."/>
            <person name="Podicherti R."/>
            <person name="Tsui H.-C.T."/>
            <person name="Winkler M.E."/>
        </authorList>
    </citation>
    <scope>NUCLEOTIDE SEQUENCE</scope>
</reference>
<evidence type="ECO:0000256" key="4">
    <source>
        <dbReference type="ARBA" id="ARBA00023015"/>
    </source>
</evidence>
<evidence type="ECO:0000256" key="6">
    <source>
        <dbReference type="ARBA" id="ARBA00023163"/>
    </source>
</evidence>
<keyword evidence="2" id="KW-0678">Repressor</keyword>
<dbReference type="GO" id="GO:0000976">
    <property type="term" value="F:transcription cis-regulatory region binding"/>
    <property type="evidence" value="ECO:0007669"/>
    <property type="project" value="TreeGrafter"/>
</dbReference>
<keyword evidence="4" id="KW-0805">Transcription regulation</keyword>
<dbReference type="CDD" id="cd07153">
    <property type="entry name" value="Fur_like"/>
    <property type="match status" value="1"/>
</dbReference>
<organism evidence="7">
    <name type="scientific">marine metagenome</name>
    <dbReference type="NCBI Taxonomy" id="408172"/>
    <lineage>
        <taxon>unclassified sequences</taxon>
        <taxon>metagenomes</taxon>
        <taxon>ecological metagenomes</taxon>
    </lineage>
</organism>
<proteinExistence type="inferred from homology"/>
<keyword evidence="6" id="KW-0804">Transcription</keyword>
<dbReference type="AlphaFoldDB" id="A0A381U4N2"/>
<dbReference type="Pfam" id="PF01475">
    <property type="entry name" value="FUR"/>
    <property type="match status" value="1"/>
</dbReference>
<dbReference type="GO" id="GO:1900376">
    <property type="term" value="P:regulation of secondary metabolite biosynthetic process"/>
    <property type="evidence" value="ECO:0007669"/>
    <property type="project" value="TreeGrafter"/>
</dbReference>
<dbReference type="InterPro" id="IPR043135">
    <property type="entry name" value="Fur_C"/>
</dbReference>
<evidence type="ECO:0008006" key="8">
    <source>
        <dbReference type="Google" id="ProtNLM"/>
    </source>
</evidence>
<sequence>MRYSHQRETIREIISSTNIHPTADWIFQQAKHKIPNISLGTVYRNLRQLAADGAIRTIYDGSVARYDWNIEPHDHLKCRICDDIVDIHVLSDGIRNKVQKQFKFEVDDVEMNIIGTCKKHK</sequence>
<dbReference type="InterPro" id="IPR036388">
    <property type="entry name" value="WH-like_DNA-bd_sf"/>
</dbReference>
<dbReference type="GO" id="GO:0045892">
    <property type="term" value="P:negative regulation of DNA-templated transcription"/>
    <property type="evidence" value="ECO:0007669"/>
    <property type="project" value="TreeGrafter"/>
</dbReference>
<dbReference type="InterPro" id="IPR002481">
    <property type="entry name" value="FUR"/>
</dbReference>
<protein>
    <recommendedName>
        <fullName evidence="8">Transcriptional repressor</fullName>
    </recommendedName>
</protein>
<comment type="similarity">
    <text evidence="1">Belongs to the Fur family.</text>
</comment>
<accession>A0A381U4N2</accession>
<gene>
    <name evidence="7" type="ORF">METZ01_LOCUS75121</name>
</gene>
<dbReference type="Gene3D" id="3.30.1490.190">
    <property type="match status" value="1"/>
</dbReference>
<dbReference type="SUPFAM" id="SSF46785">
    <property type="entry name" value="Winged helix' DNA-binding domain"/>
    <property type="match status" value="1"/>
</dbReference>
<dbReference type="EMBL" id="UINC01005588">
    <property type="protein sequence ID" value="SVA22267.1"/>
    <property type="molecule type" value="Genomic_DNA"/>
</dbReference>
<evidence type="ECO:0000256" key="3">
    <source>
        <dbReference type="ARBA" id="ARBA00022833"/>
    </source>
</evidence>
<dbReference type="GO" id="GO:0008270">
    <property type="term" value="F:zinc ion binding"/>
    <property type="evidence" value="ECO:0007669"/>
    <property type="project" value="TreeGrafter"/>
</dbReference>